<dbReference type="Gene3D" id="3.30.565.10">
    <property type="entry name" value="Histidine kinase-like ATPase, C-terminal domain"/>
    <property type="match status" value="1"/>
</dbReference>
<evidence type="ECO:0000256" key="8">
    <source>
        <dbReference type="ARBA" id="ARBA00022741"/>
    </source>
</evidence>
<feature type="domain" description="PAS" evidence="20">
    <location>
        <begin position="138"/>
        <end position="184"/>
    </location>
</feature>
<dbReference type="PROSITE" id="PS50113">
    <property type="entry name" value="PAC"/>
    <property type="match status" value="2"/>
</dbReference>
<feature type="domain" description="Histidine kinase" evidence="18">
    <location>
        <begin position="435"/>
        <end position="655"/>
    </location>
</feature>
<evidence type="ECO:0000259" key="20">
    <source>
        <dbReference type="PROSITE" id="PS50112"/>
    </source>
</evidence>
<dbReference type="NCBIfam" id="TIGR00229">
    <property type="entry name" value="sensory_box"/>
    <property type="match status" value="2"/>
</dbReference>
<keyword evidence="13" id="KW-0472">Membrane</keyword>
<keyword evidence="9" id="KW-0418">Kinase</keyword>
<comment type="subunit">
    <text evidence="14">At low DSF concentrations, interacts with RpfF.</text>
</comment>
<keyword evidence="5 17" id="KW-0597">Phosphoprotein</keyword>
<dbReference type="GO" id="GO:0005886">
    <property type="term" value="C:plasma membrane"/>
    <property type="evidence" value="ECO:0007669"/>
    <property type="project" value="UniProtKB-SubCell"/>
</dbReference>
<name>A0A7C9IP92_9BACT</name>
<dbReference type="SUPFAM" id="SSF55874">
    <property type="entry name" value="ATPase domain of HSP90 chaperone/DNA topoisomerase II/histidine kinase"/>
    <property type="match status" value="1"/>
</dbReference>
<dbReference type="GO" id="GO:0005524">
    <property type="term" value="F:ATP binding"/>
    <property type="evidence" value="ECO:0007669"/>
    <property type="project" value="UniProtKB-KW"/>
</dbReference>
<evidence type="ECO:0000313" key="24">
    <source>
        <dbReference type="Proteomes" id="UP000482487"/>
    </source>
</evidence>
<dbReference type="Gene3D" id="1.20.120.160">
    <property type="entry name" value="HPT domain"/>
    <property type="match status" value="1"/>
</dbReference>
<dbReference type="InterPro" id="IPR004358">
    <property type="entry name" value="Sig_transdc_His_kin-like_C"/>
</dbReference>
<dbReference type="InterPro" id="IPR000700">
    <property type="entry name" value="PAS-assoc_C"/>
</dbReference>
<dbReference type="EC" id="2.7.13.3" evidence="3"/>
<keyword evidence="11" id="KW-1133">Transmembrane helix</keyword>
<keyword evidence="4" id="KW-1003">Cell membrane</keyword>
<sequence length="920" mass="100437">MVDALLGGYETTLEGLPSLYEKAPVMLHSVDAAGRLLSVNAMWRQVLGYEALDVIGRSLGEFMTEASKKEMEAVLPVFINQGRLSDQAYHMVARDGRVLDVLLSAVGEYDASGRFIRSLAAMKDVTERRRGEEALAKSEELFRLAFENANEGLSIVGTDGRFLRVNEALCRFFGFDEALLLTKTVNDLAAIGEEVVSQRFIALALAGVKEQFRFEKRYRHALGHALWARVSARLVRGDDGAPLYFICHVLDVTEARQNAGQLALHANTLETLLQLGRMREAAFSELGAFVLSQAVELTASSGGLVAMANPDGDGFVILAATAAARAVFGLAPDAPGFTAHDAPGLLGDRRGHILGTDPEQPCRLVVPMHEAAVVVLVLAVIGKQDRYGEDDVRRLTLLGEGVLNHVKDRRREQDLTRARRQAEAASQAKSGFLANMSHEIRTPLSGIIGLAQMTLTQNPRPEIRENLELILDSSRALLAIVNDILDFSKIEAGKMEFLPVDFDLRDTLDRTMKPFQFSARQKGLTLTVRFDKQVPDMVHGDPDRIMQVVRNLVGNALKFTDQGDVEVEVSLARSGDPMLVACSVRDTGIGIPEDRQHELFQIFSQLESTRTKRFVGTGLGLAISRRLVEMMGGSIDVESLAGQGSTFTFTVSLRPASEASRETPRPRPAAQSGSFAGLRVLLAEDNQVNRLFLKHFLTEAGCQVRLAESGGQVLEQLCQEPADLVLMDIQMPEMDGTEATRRIRDGEAGVAARDMPVVALTAYNMKGDRERFLSAGLDDYVSKPVDVEELFMVMRRVLDRPSGAGPAATSAASVMDIAYYEERGKTAFAREICRMFLEESPQVAATLAQAVKEGHWEAVADAAHALLGMAVPLRARGVTEGARRLQEAGLTGDADGCREACRLVQDELARVQAAIRELLG</sequence>
<dbReference type="InterPro" id="IPR005467">
    <property type="entry name" value="His_kinase_dom"/>
</dbReference>
<evidence type="ECO:0000256" key="2">
    <source>
        <dbReference type="ARBA" id="ARBA00004651"/>
    </source>
</evidence>
<keyword evidence="10" id="KW-0067">ATP-binding</keyword>
<evidence type="ECO:0000256" key="12">
    <source>
        <dbReference type="ARBA" id="ARBA00023012"/>
    </source>
</evidence>
<dbReference type="InterPro" id="IPR008207">
    <property type="entry name" value="Sig_transdc_His_kin_Hpt_dom"/>
</dbReference>
<dbReference type="SMART" id="SM00086">
    <property type="entry name" value="PAC"/>
    <property type="match status" value="2"/>
</dbReference>
<dbReference type="PANTHER" id="PTHR45339:SF1">
    <property type="entry name" value="HYBRID SIGNAL TRANSDUCTION HISTIDINE KINASE J"/>
    <property type="match status" value="1"/>
</dbReference>
<evidence type="ECO:0000256" key="3">
    <source>
        <dbReference type="ARBA" id="ARBA00012438"/>
    </source>
</evidence>
<evidence type="ECO:0000256" key="6">
    <source>
        <dbReference type="ARBA" id="ARBA00022679"/>
    </source>
</evidence>
<dbReference type="FunFam" id="1.10.287.130:FF:000002">
    <property type="entry name" value="Two-component osmosensing histidine kinase"/>
    <property type="match status" value="1"/>
</dbReference>
<dbReference type="SUPFAM" id="SSF55785">
    <property type="entry name" value="PYP-like sensor domain (PAS domain)"/>
    <property type="match status" value="2"/>
</dbReference>
<dbReference type="InterPro" id="IPR001610">
    <property type="entry name" value="PAC"/>
</dbReference>
<dbReference type="CDD" id="cd00130">
    <property type="entry name" value="PAS"/>
    <property type="match status" value="2"/>
</dbReference>
<dbReference type="InterPro" id="IPR001789">
    <property type="entry name" value="Sig_transdc_resp-reg_receiver"/>
</dbReference>
<dbReference type="Pfam" id="PF13426">
    <property type="entry name" value="PAS_9"/>
    <property type="match status" value="1"/>
</dbReference>
<dbReference type="Pfam" id="PF01627">
    <property type="entry name" value="Hpt"/>
    <property type="match status" value="1"/>
</dbReference>
<feature type="domain" description="PAC" evidence="21">
    <location>
        <begin position="212"/>
        <end position="264"/>
    </location>
</feature>
<dbReference type="Pfam" id="PF00072">
    <property type="entry name" value="Response_reg"/>
    <property type="match status" value="1"/>
</dbReference>
<dbReference type="Pfam" id="PF00512">
    <property type="entry name" value="HisKA"/>
    <property type="match status" value="1"/>
</dbReference>
<dbReference type="SMART" id="SM00387">
    <property type="entry name" value="HATPase_c"/>
    <property type="match status" value="1"/>
</dbReference>
<keyword evidence="12" id="KW-0902">Two-component regulatory system</keyword>
<evidence type="ECO:0000256" key="5">
    <source>
        <dbReference type="ARBA" id="ARBA00022553"/>
    </source>
</evidence>
<dbReference type="PROSITE" id="PS50110">
    <property type="entry name" value="RESPONSE_REGULATORY"/>
    <property type="match status" value="1"/>
</dbReference>
<dbReference type="SUPFAM" id="SSF47384">
    <property type="entry name" value="Homodimeric domain of signal transducing histidine kinase"/>
    <property type="match status" value="1"/>
</dbReference>
<evidence type="ECO:0000256" key="7">
    <source>
        <dbReference type="ARBA" id="ARBA00022692"/>
    </source>
</evidence>
<dbReference type="FunFam" id="3.30.565.10:FF:000010">
    <property type="entry name" value="Sensor histidine kinase RcsC"/>
    <property type="match status" value="1"/>
</dbReference>
<feature type="domain" description="PAS" evidence="20">
    <location>
        <begin position="12"/>
        <end position="82"/>
    </location>
</feature>
<dbReference type="Pfam" id="PF02518">
    <property type="entry name" value="HATPase_c"/>
    <property type="match status" value="1"/>
</dbReference>
<dbReference type="SUPFAM" id="SSF47226">
    <property type="entry name" value="Histidine-containing phosphotransfer domain, HPT domain"/>
    <property type="match status" value="1"/>
</dbReference>
<feature type="domain" description="Response regulatory" evidence="19">
    <location>
        <begin position="679"/>
        <end position="798"/>
    </location>
</feature>
<evidence type="ECO:0000259" key="19">
    <source>
        <dbReference type="PROSITE" id="PS50110"/>
    </source>
</evidence>
<feature type="domain" description="PAC" evidence="21">
    <location>
        <begin position="85"/>
        <end position="137"/>
    </location>
</feature>
<dbReference type="InterPro" id="IPR036641">
    <property type="entry name" value="HPT_dom_sf"/>
</dbReference>
<dbReference type="SUPFAM" id="SSF52172">
    <property type="entry name" value="CheY-like"/>
    <property type="match status" value="1"/>
</dbReference>
<dbReference type="InterPro" id="IPR036890">
    <property type="entry name" value="HATPase_C_sf"/>
</dbReference>
<evidence type="ECO:0000256" key="1">
    <source>
        <dbReference type="ARBA" id="ARBA00000085"/>
    </source>
</evidence>
<dbReference type="InterPro" id="IPR000014">
    <property type="entry name" value="PAS"/>
</dbReference>
<evidence type="ECO:0000313" key="23">
    <source>
        <dbReference type="EMBL" id="MYL84946.1"/>
    </source>
</evidence>
<dbReference type="Gene3D" id="1.10.287.130">
    <property type="match status" value="1"/>
</dbReference>
<feature type="modified residue" description="4-aspartylphosphate" evidence="17">
    <location>
        <position position="728"/>
    </location>
</feature>
<feature type="domain" description="HPt" evidence="22">
    <location>
        <begin position="825"/>
        <end position="920"/>
    </location>
</feature>
<dbReference type="InterPro" id="IPR003594">
    <property type="entry name" value="HATPase_dom"/>
</dbReference>
<gene>
    <name evidence="23" type="ORF">GTA51_17680</name>
</gene>
<evidence type="ECO:0000256" key="10">
    <source>
        <dbReference type="ARBA" id="ARBA00022840"/>
    </source>
</evidence>
<dbReference type="CDD" id="cd17546">
    <property type="entry name" value="REC_hyHK_CKI1_RcsC-like"/>
    <property type="match status" value="1"/>
</dbReference>
<comment type="catalytic activity">
    <reaction evidence="1">
        <text>ATP + protein L-histidine = ADP + protein N-phospho-L-histidine.</text>
        <dbReference type="EC" id="2.7.13.3"/>
    </reaction>
</comment>
<evidence type="ECO:0000256" key="15">
    <source>
        <dbReference type="ARBA" id="ARBA00068150"/>
    </source>
</evidence>
<dbReference type="SMART" id="SM00091">
    <property type="entry name" value="PAS"/>
    <property type="match status" value="2"/>
</dbReference>
<evidence type="ECO:0000256" key="4">
    <source>
        <dbReference type="ARBA" id="ARBA00022475"/>
    </source>
</evidence>
<evidence type="ECO:0000256" key="16">
    <source>
        <dbReference type="PROSITE-ProRule" id="PRU00110"/>
    </source>
</evidence>
<dbReference type="RefSeq" id="WP_160963452.1">
    <property type="nucleotide sequence ID" value="NZ_WVUD01000048.1"/>
</dbReference>
<protein>
    <recommendedName>
        <fullName evidence="15">Sensory/regulatory protein RpfC</fullName>
        <ecNumber evidence="3">2.7.13.3</ecNumber>
    </recommendedName>
</protein>
<dbReference type="Pfam" id="PF08448">
    <property type="entry name" value="PAS_4"/>
    <property type="match status" value="1"/>
</dbReference>
<dbReference type="PANTHER" id="PTHR45339">
    <property type="entry name" value="HYBRID SIGNAL TRANSDUCTION HISTIDINE KINASE J"/>
    <property type="match status" value="1"/>
</dbReference>
<dbReference type="PRINTS" id="PR00344">
    <property type="entry name" value="BCTRLSENSOR"/>
</dbReference>
<keyword evidence="6" id="KW-0808">Transferase</keyword>
<dbReference type="Proteomes" id="UP000482487">
    <property type="component" value="Unassembled WGS sequence"/>
</dbReference>
<reference evidence="23 24" key="1">
    <citation type="submission" date="2020-01" db="EMBL/GenBank/DDBJ databases">
        <title>Genome sequence of Desulfovibrio aerotolerans DSM 16695(T).</title>
        <authorList>
            <person name="Karnachuk O."/>
            <person name="Avakyan M."/>
            <person name="Mardanov A."/>
            <person name="Kadnikov V."/>
            <person name="Ravin N."/>
        </authorList>
    </citation>
    <scope>NUCLEOTIDE SEQUENCE [LARGE SCALE GENOMIC DNA]</scope>
    <source>
        <strain evidence="23 24">DSM 16695</strain>
    </source>
</reference>
<dbReference type="OrthoDB" id="5378360at2"/>
<dbReference type="PROSITE" id="PS50894">
    <property type="entry name" value="HPT"/>
    <property type="match status" value="1"/>
</dbReference>
<evidence type="ECO:0000259" key="22">
    <source>
        <dbReference type="PROSITE" id="PS50894"/>
    </source>
</evidence>
<evidence type="ECO:0000259" key="18">
    <source>
        <dbReference type="PROSITE" id="PS50109"/>
    </source>
</evidence>
<dbReference type="InterPro" id="IPR003661">
    <property type="entry name" value="HisK_dim/P_dom"/>
</dbReference>
<evidence type="ECO:0000256" key="11">
    <source>
        <dbReference type="ARBA" id="ARBA00022989"/>
    </source>
</evidence>
<organism evidence="23 24">
    <name type="scientific">Solidesulfovibrio aerotolerans</name>
    <dbReference type="NCBI Taxonomy" id="295255"/>
    <lineage>
        <taxon>Bacteria</taxon>
        <taxon>Pseudomonadati</taxon>
        <taxon>Thermodesulfobacteriota</taxon>
        <taxon>Desulfovibrionia</taxon>
        <taxon>Desulfovibrionales</taxon>
        <taxon>Desulfovibrionaceae</taxon>
        <taxon>Solidesulfovibrio</taxon>
    </lineage>
</organism>
<keyword evidence="8" id="KW-0547">Nucleotide-binding</keyword>
<dbReference type="AlphaFoldDB" id="A0A7C9IP92"/>
<dbReference type="EMBL" id="WVUD01000048">
    <property type="protein sequence ID" value="MYL84946.1"/>
    <property type="molecule type" value="Genomic_DNA"/>
</dbReference>
<comment type="subcellular location">
    <subcellularLocation>
        <location evidence="2">Cell membrane</location>
        <topology evidence="2">Multi-pass membrane protein</topology>
    </subcellularLocation>
</comment>
<evidence type="ECO:0000259" key="21">
    <source>
        <dbReference type="PROSITE" id="PS50113"/>
    </source>
</evidence>
<dbReference type="InterPro" id="IPR011006">
    <property type="entry name" value="CheY-like_superfamily"/>
</dbReference>
<feature type="modified residue" description="Phosphohistidine" evidence="16">
    <location>
        <position position="864"/>
    </location>
</feature>
<dbReference type="Gene3D" id="3.30.450.20">
    <property type="entry name" value="PAS domain"/>
    <property type="match status" value="2"/>
</dbReference>
<dbReference type="GO" id="GO:0000155">
    <property type="term" value="F:phosphorelay sensor kinase activity"/>
    <property type="evidence" value="ECO:0007669"/>
    <property type="project" value="InterPro"/>
</dbReference>
<evidence type="ECO:0000256" key="13">
    <source>
        <dbReference type="ARBA" id="ARBA00023136"/>
    </source>
</evidence>
<proteinExistence type="predicted"/>
<comment type="caution">
    <text evidence="23">The sequence shown here is derived from an EMBL/GenBank/DDBJ whole genome shotgun (WGS) entry which is preliminary data.</text>
</comment>
<dbReference type="InterPro" id="IPR036097">
    <property type="entry name" value="HisK_dim/P_sf"/>
</dbReference>
<keyword evidence="24" id="KW-1185">Reference proteome</keyword>
<dbReference type="PROSITE" id="PS50109">
    <property type="entry name" value="HIS_KIN"/>
    <property type="match status" value="1"/>
</dbReference>
<dbReference type="SMART" id="SM00448">
    <property type="entry name" value="REC"/>
    <property type="match status" value="1"/>
</dbReference>
<evidence type="ECO:0000256" key="14">
    <source>
        <dbReference type="ARBA" id="ARBA00064003"/>
    </source>
</evidence>
<dbReference type="CDD" id="cd16922">
    <property type="entry name" value="HATPase_EvgS-ArcB-TorS-like"/>
    <property type="match status" value="1"/>
</dbReference>
<keyword evidence="7" id="KW-0812">Transmembrane</keyword>
<dbReference type="PROSITE" id="PS50112">
    <property type="entry name" value="PAS"/>
    <property type="match status" value="2"/>
</dbReference>
<dbReference type="InterPro" id="IPR013656">
    <property type="entry name" value="PAS_4"/>
</dbReference>
<evidence type="ECO:0000256" key="9">
    <source>
        <dbReference type="ARBA" id="ARBA00022777"/>
    </source>
</evidence>
<evidence type="ECO:0000256" key="17">
    <source>
        <dbReference type="PROSITE-ProRule" id="PRU00169"/>
    </source>
</evidence>
<dbReference type="Gene3D" id="3.40.50.2300">
    <property type="match status" value="1"/>
</dbReference>
<dbReference type="CDD" id="cd00082">
    <property type="entry name" value="HisKA"/>
    <property type="match status" value="1"/>
</dbReference>
<dbReference type="SMART" id="SM00388">
    <property type="entry name" value="HisKA"/>
    <property type="match status" value="1"/>
</dbReference>
<accession>A0A7C9IP92</accession>
<dbReference type="InterPro" id="IPR035965">
    <property type="entry name" value="PAS-like_dom_sf"/>
</dbReference>